<protein>
    <submittedName>
        <fullName evidence="1">Uncharacterized protein</fullName>
    </submittedName>
</protein>
<dbReference type="EMBL" id="BMJV01000006">
    <property type="protein sequence ID" value="GGG80515.1"/>
    <property type="molecule type" value="Genomic_DNA"/>
</dbReference>
<name>A0A8J3EHS8_9RHOB</name>
<proteinExistence type="predicted"/>
<keyword evidence="2" id="KW-1185">Reference proteome</keyword>
<comment type="caution">
    <text evidence="1">The sequence shown here is derived from an EMBL/GenBank/DDBJ whole genome shotgun (WGS) entry which is preliminary data.</text>
</comment>
<accession>A0A8J3EHS8</accession>
<reference evidence="1" key="2">
    <citation type="submission" date="2020-09" db="EMBL/GenBank/DDBJ databases">
        <authorList>
            <person name="Sun Q."/>
            <person name="Zhou Y."/>
        </authorList>
    </citation>
    <scope>NUCLEOTIDE SEQUENCE</scope>
    <source>
        <strain evidence="1">CGMCC 1.15762</strain>
    </source>
</reference>
<reference evidence="1" key="1">
    <citation type="journal article" date="2014" name="Int. J. Syst. Evol. Microbiol.">
        <title>Complete genome sequence of Corynebacterium casei LMG S-19264T (=DSM 44701T), isolated from a smear-ripened cheese.</title>
        <authorList>
            <consortium name="US DOE Joint Genome Institute (JGI-PGF)"/>
            <person name="Walter F."/>
            <person name="Albersmeier A."/>
            <person name="Kalinowski J."/>
            <person name="Ruckert C."/>
        </authorList>
    </citation>
    <scope>NUCLEOTIDE SEQUENCE</scope>
    <source>
        <strain evidence="1">CGMCC 1.15762</strain>
    </source>
</reference>
<sequence length="62" mass="6935">MLIERLLVAPPRVSLKKVAMRRRIPACAIEKLRCVPKYCTGVQDLSFVEGVLAALRLLDRTG</sequence>
<evidence type="ECO:0000313" key="1">
    <source>
        <dbReference type="EMBL" id="GGG80515.1"/>
    </source>
</evidence>
<organism evidence="1 2">
    <name type="scientific">Salipiger pallidus</name>
    <dbReference type="NCBI Taxonomy" id="1775170"/>
    <lineage>
        <taxon>Bacteria</taxon>
        <taxon>Pseudomonadati</taxon>
        <taxon>Pseudomonadota</taxon>
        <taxon>Alphaproteobacteria</taxon>
        <taxon>Rhodobacterales</taxon>
        <taxon>Roseobacteraceae</taxon>
        <taxon>Salipiger</taxon>
    </lineage>
</organism>
<dbReference type="RefSeq" id="WP_188791263.1">
    <property type="nucleotide sequence ID" value="NZ_BMJV01000006.1"/>
</dbReference>
<dbReference type="Proteomes" id="UP000617145">
    <property type="component" value="Unassembled WGS sequence"/>
</dbReference>
<evidence type="ECO:0000313" key="2">
    <source>
        <dbReference type="Proteomes" id="UP000617145"/>
    </source>
</evidence>
<dbReference type="AlphaFoldDB" id="A0A8J3EHS8"/>
<gene>
    <name evidence="1" type="ORF">GCM10011415_32380</name>
</gene>